<dbReference type="Pfam" id="PF00872">
    <property type="entry name" value="Transposase_mut"/>
    <property type="match status" value="1"/>
</dbReference>
<dbReference type="Proteomes" id="UP000254575">
    <property type="component" value="Unassembled WGS sequence"/>
</dbReference>
<dbReference type="RefSeq" id="WP_115217369.1">
    <property type="nucleotide sequence ID" value="NZ_UHIA01000002.1"/>
</dbReference>
<keyword evidence="5 6" id="KW-0233">DNA recombination</keyword>
<dbReference type="OrthoDB" id="9793302at2"/>
<keyword evidence="3 6" id="KW-0815">Transposition</keyword>
<evidence type="ECO:0000256" key="4">
    <source>
        <dbReference type="ARBA" id="ARBA00023125"/>
    </source>
</evidence>
<evidence type="ECO:0000256" key="1">
    <source>
        <dbReference type="ARBA" id="ARBA00002190"/>
    </source>
</evidence>
<dbReference type="GO" id="GO:0003677">
    <property type="term" value="F:DNA binding"/>
    <property type="evidence" value="ECO:0007669"/>
    <property type="project" value="UniProtKB-UniRule"/>
</dbReference>
<sequence length="388" mass="44747">MNSLQLSPKQLQEICHDFTNKPNGINTLLSIMLNSLMKAERKDFLVSNHCHGNKANGYRSLRGLGIGEQIELAIPRDRLGQFKPLLLEVMREQQDMLNELCFELYANGLTTRQIEGITENIYGKKLSKSAVSRITESLYEDMKAFRERPLEPHYPIIYLDATYVKTKRETVSSEAYYVVLGVKLDKTREVLGIYNAPTESAGTWDSICQDLKERGIQRIELAIIDDLKGLDQRIEKHFACRIQKCVLHLKRRLLSQSKTSHRAELAQDLKDVFCVGKHDSLSASAERAKACYQKWKKYYPQALAILADKDKLSYYLTYLHYENEVQNMIYTTNQIERLNKSFKRTLKIRNSMPNVDSVLTLMSKTAIDMGETTYRYPLSRFADSLLFS</sequence>
<keyword evidence="4 6" id="KW-0238">DNA-binding</keyword>
<dbReference type="EMBL" id="UHIA01000003">
    <property type="protein sequence ID" value="SUO92301.1"/>
    <property type="molecule type" value="Genomic_DNA"/>
</dbReference>
<dbReference type="EMBL" id="UHIA01000002">
    <property type="protein sequence ID" value="SUO90233.1"/>
    <property type="molecule type" value="Genomic_DNA"/>
</dbReference>
<dbReference type="GO" id="GO:0004803">
    <property type="term" value="F:transposase activity"/>
    <property type="evidence" value="ECO:0007669"/>
    <property type="project" value="UniProtKB-UniRule"/>
</dbReference>
<gene>
    <name evidence="7" type="ORF">NCTC10717_00028</name>
    <name evidence="8" type="ORF">NCTC10717_00479</name>
</gene>
<dbReference type="NCBIfam" id="NF033543">
    <property type="entry name" value="transpos_IS256"/>
    <property type="match status" value="1"/>
</dbReference>
<dbReference type="InterPro" id="IPR001207">
    <property type="entry name" value="Transposase_mutator"/>
</dbReference>
<name>A0A380MHP3_9GAMM</name>
<evidence type="ECO:0000256" key="3">
    <source>
        <dbReference type="ARBA" id="ARBA00022578"/>
    </source>
</evidence>
<reference evidence="7 9" key="1">
    <citation type="submission" date="2018-06" db="EMBL/GenBank/DDBJ databases">
        <authorList>
            <consortium name="Pathogen Informatics"/>
            <person name="Doyle S."/>
        </authorList>
    </citation>
    <scope>NUCLEOTIDE SEQUENCE [LARGE SCALE GENOMIC DNA]</scope>
    <source>
        <strain evidence="7 9">NCTC10717</strain>
    </source>
</reference>
<dbReference type="GO" id="GO:0006313">
    <property type="term" value="P:DNA transposition"/>
    <property type="evidence" value="ECO:0007669"/>
    <property type="project" value="UniProtKB-UniRule"/>
</dbReference>
<accession>A0A380MHP3</accession>
<evidence type="ECO:0000313" key="7">
    <source>
        <dbReference type="EMBL" id="SUO90233.1"/>
    </source>
</evidence>
<keyword evidence="6" id="KW-0814">Transposable element</keyword>
<protein>
    <recommendedName>
        <fullName evidence="6">Mutator family transposase</fullName>
    </recommendedName>
</protein>
<keyword evidence="9" id="KW-1185">Reference proteome</keyword>
<organism evidence="7 9">
    <name type="scientific">Suttonella indologenes</name>
    <dbReference type="NCBI Taxonomy" id="13276"/>
    <lineage>
        <taxon>Bacteria</taxon>
        <taxon>Pseudomonadati</taxon>
        <taxon>Pseudomonadota</taxon>
        <taxon>Gammaproteobacteria</taxon>
        <taxon>Cardiobacteriales</taxon>
        <taxon>Cardiobacteriaceae</taxon>
        <taxon>Suttonella</taxon>
    </lineage>
</organism>
<comment type="function">
    <text evidence="1 6">Required for the transposition of the insertion element.</text>
</comment>
<comment type="similarity">
    <text evidence="2 6">Belongs to the transposase mutator family.</text>
</comment>
<evidence type="ECO:0000256" key="2">
    <source>
        <dbReference type="ARBA" id="ARBA00010961"/>
    </source>
</evidence>
<dbReference type="PANTHER" id="PTHR33217">
    <property type="entry name" value="TRANSPOSASE FOR INSERTION SEQUENCE ELEMENT IS1081"/>
    <property type="match status" value="1"/>
</dbReference>
<evidence type="ECO:0000256" key="5">
    <source>
        <dbReference type="ARBA" id="ARBA00023172"/>
    </source>
</evidence>
<proteinExistence type="inferred from homology"/>
<dbReference type="AlphaFoldDB" id="A0A380MHP3"/>
<evidence type="ECO:0000313" key="9">
    <source>
        <dbReference type="Proteomes" id="UP000254575"/>
    </source>
</evidence>
<evidence type="ECO:0000256" key="6">
    <source>
        <dbReference type="RuleBase" id="RU365089"/>
    </source>
</evidence>
<evidence type="ECO:0000313" key="8">
    <source>
        <dbReference type="EMBL" id="SUO92301.1"/>
    </source>
</evidence>
<dbReference type="PANTHER" id="PTHR33217:SF8">
    <property type="entry name" value="MUTATOR FAMILY TRANSPOSASE"/>
    <property type="match status" value="1"/>
</dbReference>